<name>A0A2A8HBN3_9BACI</name>
<protein>
    <submittedName>
        <fullName evidence="1">Uncharacterized protein</fullName>
    </submittedName>
</protein>
<dbReference type="AlphaFoldDB" id="A0A2A8HBN3"/>
<evidence type="ECO:0000313" key="2">
    <source>
        <dbReference type="Proteomes" id="UP000220841"/>
    </source>
</evidence>
<gene>
    <name evidence="1" type="ORF">CN585_20410</name>
</gene>
<evidence type="ECO:0000313" key="1">
    <source>
        <dbReference type="EMBL" id="PEQ01871.1"/>
    </source>
</evidence>
<accession>A0A2A8HBN3</accession>
<proteinExistence type="predicted"/>
<reference evidence="1 2" key="1">
    <citation type="submission" date="2017-09" db="EMBL/GenBank/DDBJ databases">
        <title>Large-scale bioinformatics analysis of Bacillus genomes uncovers conserved roles of natural products in bacterial physiology.</title>
        <authorList>
            <consortium name="Agbiome Team Llc"/>
            <person name="Bleich R.M."/>
            <person name="Grubbs K.J."/>
            <person name="Santa Maria K.C."/>
            <person name="Allen S.E."/>
            <person name="Farag S."/>
            <person name="Shank E.A."/>
            <person name="Bowers A."/>
        </authorList>
    </citation>
    <scope>NUCLEOTIDE SEQUENCE [LARGE SCALE GENOMIC DNA]</scope>
    <source>
        <strain evidence="1 2">AFS021349</strain>
    </source>
</reference>
<sequence>MFFIRKKVYGPDDMLVEKTPYTIKLITTYLIFEENQDGNATVKNKIDENKENIVYIKLHFICAKQEFYFKGPKAPIKERYSSAKFCIHLVLKPLKS</sequence>
<comment type="caution">
    <text evidence="1">The sequence shown here is derived from an EMBL/GenBank/DDBJ whole genome shotgun (WGS) entry which is preliminary data.</text>
</comment>
<organism evidence="1 2">
    <name type="scientific">Bacillus toyonensis</name>
    <dbReference type="NCBI Taxonomy" id="155322"/>
    <lineage>
        <taxon>Bacteria</taxon>
        <taxon>Bacillati</taxon>
        <taxon>Bacillota</taxon>
        <taxon>Bacilli</taxon>
        <taxon>Bacillales</taxon>
        <taxon>Bacillaceae</taxon>
        <taxon>Bacillus</taxon>
        <taxon>Bacillus cereus group</taxon>
    </lineage>
</organism>
<dbReference type="EMBL" id="NUBY01000114">
    <property type="protein sequence ID" value="PEQ01871.1"/>
    <property type="molecule type" value="Genomic_DNA"/>
</dbReference>
<dbReference type="Proteomes" id="UP000220841">
    <property type="component" value="Unassembled WGS sequence"/>
</dbReference>